<protein>
    <submittedName>
        <fullName evidence="2">Uncharacterized protein</fullName>
    </submittedName>
</protein>
<evidence type="ECO:0000256" key="1">
    <source>
        <dbReference type="SAM" id="MobiDB-lite"/>
    </source>
</evidence>
<name>A0ABQ9W5K2_SAGOE</name>
<proteinExistence type="predicted"/>
<feature type="region of interest" description="Disordered" evidence="1">
    <location>
        <begin position="21"/>
        <end position="57"/>
    </location>
</feature>
<sequence length="57" mass="5761">APSAAGLGANRVAALSALRAAASGPREADARPAEEGEGARSAHCSRVLSRHSRDRPV</sequence>
<reference evidence="2 3" key="1">
    <citation type="submission" date="2023-05" db="EMBL/GenBank/DDBJ databases">
        <title>B98-5 Cell Line De Novo Hybrid Assembly: An Optical Mapping Approach.</title>
        <authorList>
            <person name="Kananen K."/>
            <person name="Auerbach J.A."/>
            <person name="Kautto E."/>
            <person name="Blachly J.S."/>
        </authorList>
    </citation>
    <scope>NUCLEOTIDE SEQUENCE [LARGE SCALE GENOMIC DNA]</scope>
    <source>
        <strain evidence="2">B95-8</strain>
        <tissue evidence="2">Cell line</tissue>
    </source>
</reference>
<feature type="non-terminal residue" evidence="2">
    <location>
        <position position="57"/>
    </location>
</feature>
<keyword evidence="3" id="KW-1185">Reference proteome</keyword>
<evidence type="ECO:0000313" key="3">
    <source>
        <dbReference type="Proteomes" id="UP001266305"/>
    </source>
</evidence>
<dbReference type="EMBL" id="JASSZA010000003">
    <property type="protein sequence ID" value="KAK2115642.1"/>
    <property type="molecule type" value="Genomic_DNA"/>
</dbReference>
<organism evidence="2 3">
    <name type="scientific">Saguinus oedipus</name>
    <name type="common">Cotton-top tamarin</name>
    <name type="synonym">Oedipomidas oedipus</name>
    <dbReference type="NCBI Taxonomy" id="9490"/>
    <lineage>
        <taxon>Eukaryota</taxon>
        <taxon>Metazoa</taxon>
        <taxon>Chordata</taxon>
        <taxon>Craniata</taxon>
        <taxon>Vertebrata</taxon>
        <taxon>Euteleostomi</taxon>
        <taxon>Mammalia</taxon>
        <taxon>Eutheria</taxon>
        <taxon>Euarchontoglires</taxon>
        <taxon>Primates</taxon>
        <taxon>Haplorrhini</taxon>
        <taxon>Platyrrhini</taxon>
        <taxon>Cebidae</taxon>
        <taxon>Callitrichinae</taxon>
        <taxon>Saguinus</taxon>
    </lineage>
</organism>
<evidence type="ECO:0000313" key="2">
    <source>
        <dbReference type="EMBL" id="KAK2115642.1"/>
    </source>
</evidence>
<gene>
    <name evidence="2" type="ORF">P7K49_006268</name>
</gene>
<feature type="compositionally biased region" description="Basic and acidic residues" evidence="1">
    <location>
        <begin position="26"/>
        <end position="40"/>
    </location>
</feature>
<dbReference type="Proteomes" id="UP001266305">
    <property type="component" value="Unassembled WGS sequence"/>
</dbReference>
<feature type="non-terminal residue" evidence="2">
    <location>
        <position position="1"/>
    </location>
</feature>
<accession>A0ABQ9W5K2</accession>
<comment type="caution">
    <text evidence="2">The sequence shown here is derived from an EMBL/GenBank/DDBJ whole genome shotgun (WGS) entry which is preliminary data.</text>
</comment>
<feature type="compositionally biased region" description="Basic residues" evidence="1">
    <location>
        <begin position="48"/>
        <end position="57"/>
    </location>
</feature>